<sequence length="61" mass="7207">MGTKKRFDWRRKGRIKVADERSALIRDCTCKRTKNVRVLKPIFGYPPRVSDKQEQIAMDRG</sequence>
<accession>A0A834T982</accession>
<evidence type="ECO:0000313" key="2">
    <source>
        <dbReference type="Proteomes" id="UP000634136"/>
    </source>
</evidence>
<name>A0A834T982_9FABA</name>
<comment type="caution">
    <text evidence="1">The sequence shown here is derived from an EMBL/GenBank/DDBJ whole genome shotgun (WGS) entry which is preliminary data.</text>
</comment>
<proteinExistence type="predicted"/>
<organism evidence="1 2">
    <name type="scientific">Senna tora</name>
    <dbReference type="NCBI Taxonomy" id="362788"/>
    <lineage>
        <taxon>Eukaryota</taxon>
        <taxon>Viridiplantae</taxon>
        <taxon>Streptophyta</taxon>
        <taxon>Embryophyta</taxon>
        <taxon>Tracheophyta</taxon>
        <taxon>Spermatophyta</taxon>
        <taxon>Magnoliopsida</taxon>
        <taxon>eudicotyledons</taxon>
        <taxon>Gunneridae</taxon>
        <taxon>Pentapetalae</taxon>
        <taxon>rosids</taxon>
        <taxon>fabids</taxon>
        <taxon>Fabales</taxon>
        <taxon>Fabaceae</taxon>
        <taxon>Caesalpinioideae</taxon>
        <taxon>Cassia clade</taxon>
        <taxon>Senna</taxon>
    </lineage>
</organism>
<reference evidence="1" key="1">
    <citation type="submission" date="2020-09" db="EMBL/GenBank/DDBJ databases">
        <title>Genome-Enabled Discovery of Anthraquinone Biosynthesis in Senna tora.</title>
        <authorList>
            <person name="Kang S.-H."/>
            <person name="Pandey R.P."/>
            <person name="Lee C.-M."/>
            <person name="Sim J.-S."/>
            <person name="Jeong J.-T."/>
            <person name="Choi B.-S."/>
            <person name="Jung M."/>
            <person name="Ginzburg D."/>
            <person name="Zhao K."/>
            <person name="Won S.Y."/>
            <person name="Oh T.-J."/>
            <person name="Yu Y."/>
            <person name="Kim N.-H."/>
            <person name="Lee O.R."/>
            <person name="Lee T.-H."/>
            <person name="Bashyal P."/>
            <person name="Kim T.-S."/>
            <person name="Lee W.-H."/>
            <person name="Kawkins C."/>
            <person name="Kim C.-K."/>
            <person name="Kim J.S."/>
            <person name="Ahn B.O."/>
            <person name="Rhee S.Y."/>
            <person name="Sohng J.K."/>
        </authorList>
    </citation>
    <scope>NUCLEOTIDE SEQUENCE</scope>
    <source>
        <tissue evidence="1">Leaf</tissue>
    </source>
</reference>
<dbReference type="EMBL" id="JAAIUW010000009">
    <property type="protein sequence ID" value="KAF7817467.1"/>
    <property type="molecule type" value="Genomic_DNA"/>
</dbReference>
<dbReference type="AlphaFoldDB" id="A0A834T982"/>
<keyword evidence="2" id="KW-1185">Reference proteome</keyword>
<evidence type="ECO:0000313" key="1">
    <source>
        <dbReference type="EMBL" id="KAF7817467.1"/>
    </source>
</evidence>
<dbReference type="Proteomes" id="UP000634136">
    <property type="component" value="Unassembled WGS sequence"/>
</dbReference>
<gene>
    <name evidence="1" type="ORF">G2W53_031436</name>
</gene>
<protein>
    <submittedName>
        <fullName evidence="1">Uncharacterized protein</fullName>
    </submittedName>
</protein>